<feature type="domain" description="Proteasome activator PA28 C-terminal" evidence="3">
    <location>
        <begin position="91"/>
        <end position="214"/>
    </location>
</feature>
<protein>
    <recommendedName>
        <fullName evidence="3">Proteasome activator PA28 C-terminal domain-containing protein</fullName>
    </recommendedName>
</protein>
<dbReference type="PANTHER" id="PTHR10660:SF2">
    <property type="entry name" value="LD45860P"/>
    <property type="match status" value="1"/>
</dbReference>
<reference evidence="8" key="1">
    <citation type="submission" date="2021-02" db="EMBL/GenBank/DDBJ databases">
        <authorList>
            <person name="Nowell W R."/>
        </authorList>
    </citation>
    <scope>NUCLEOTIDE SEQUENCE</scope>
</reference>
<dbReference type="EMBL" id="CAJNOT010002567">
    <property type="protein sequence ID" value="CAF1326642.1"/>
    <property type="molecule type" value="Genomic_DNA"/>
</dbReference>
<proteinExistence type="inferred from homology"/>
<dbReference type="Proteomes" id="UP000663836">
    <property type="component" value="Unassembled WGS sequence"/>
</dbReference>
<dbReference type="OrthoDB" id="10000467at2759"/>
<accession>A0A819RGX6</accession>
<organism evidence="8 10">
    <name type="scientific">Rotaria sordida</name>
    <dbReference type="NCBI Taxonomy" id="392033"/>
    <lineage>
        <taxon>Eukaryota</taxon>
        <taxon>Metazoa</taxon>
        <taxon>Spiralia</taxon>
        <taxon>Gnathifera</taxon>
        <taxon>Rotifera</taxon>
        <taxon>Eurotatoria</taxon>
        <taxon>Bdelloidea</taxon>
        <taxon>Philodinida</taxon>
        <taxon>Philodinidae</taxon>
        <taxon>Rotaria</taxon>
    </lineage>
</organism>
<dbReference type="SUPFAM" id="SSF47216">
    <property type="entry name" value="Proteasome activator"/>
    <property type="match status" value="1"/>
</dbReference>
<dbReference type="EMBL" id="CAJOBE010002258">
    <property type="protein sequence ID" value="CAF3810347.1"/>
    <property type="molecule type" value="Genomic_DNA"/>
</dbReference>
<dbReference type="EMBL" id="CAJNOU010003336">
    <property type="protein sequence ID" value="CAF1384996.1"/>
    <property type="molecule type" value="Genomic_DNA"/>
</dbReference>
<dbReference type="GO" id="GO:0005654">
    <property type="term" value="C:nucleoplasm"/>
    <property type="evidence" value="ECO:0007669"/>
    <property type="project" value="TreeGrafter"/>
</dbReference>
<evidence type="ECO:0000313" key="8">
    <source>
        <dbReference type="EMBL" id="CAF4046898.1"/>
    </source>
</evidence>
<evidence type="ECO:0000313" key="10">
    <source>
        <dbReference type="Proteomes" id="UP000663836"/>
    </source>
</evidence>
<dbReference type="PANTHER" id="PTHR10660">
    <property type="entry name" value="PROTEASOME REGULATOR PA28"/>
    <property type="match status" value="1"/>
</dbReference>
<dbReference type="InterPro" id="IPR036997">
    <property type="entry name" value="PA28_C_sf"/>
</dbReference>
<dbReference type="Proteomes" id="UP000663864">
    <property type="component" value="Unassembled WGS sequence"/>
</dbReference>
<evidence type="ECO:0000259" key="3">
    <source>
        <dbReference type="Pfam" id="PF02252"/>
    </source>
</evidence>
<dbReference type="EMBL" id="CAJOBD010005945">
    <property type="protein sequence ID" value="CAF4046898.1"/>
    <property type="molecule type" value="Genomic_DNA"/>
</dbReference>
<dbReference type="Proteomes" id="UP000663889">
    <property type="component" value="Unassembled WGS sequence"/>
</dbReference>
<dbReference type="Proteomes" id="UP000663823">
    <property type="component" value="Unassembled WGS sequence"/>
</dbReference>
<name>A0A819RGX6_9BILA</name>
<sequence length="225" mass="27224">MRPKQLHIRNIEEYQELLQALEFDGKHIENLTKETIEKIDHMLDDDNDLFNQTNLSVIQTLARESVVNVPTLVDNKINNDNNPIDKSHLVIKSNEQLEILIERVKYEIFLFMENAEKIRTLIDLNVMYKNNIDYEIQYLWKNELVQMQGQISSNQMDILIYYKNRSEIGINILKQPRISDYWEQLIEIDEDFFFKLRIILYNLRLYNLQLYHIVYCWIYFSNKII</sequence>
<dbReference type="GO" id="GO:2000045">
    <property type="term" value="P:regulation of G1/S transition of mitotic cell cycle"/>
    <property type="evidence" value="ECO:0007669"/>
    <property type="project" value="TreeGrafter"/>
</dbReference>
<evidence type="ECO:0000256" key="1">
    <source>
        <dbReference type="ARBA" id="ARBA00005883"/>
    </source>
</evidence>
<dbReference type="InterPro" id="IPR003186">
    <property type="entry name" value="PA28_C"/>
</dbReference>
<dbReference type="EMBL" id="CAJNOO010003212">
    <property type="protein sequence ID" value="CAF1324798.1"/>
    <property type="molecule type" value="Genomic_DNA"/>
</dbReference>
<dbReference type="Proteomes" id="UP000663874">
    <property type="component" value="Unassembled WGS sequence"/>
</dbReference>
<evidence type="ECO:0000313" key="9">
    <source>
        <dbReference type="EMBL" id="CAF4072866.1"/>
    </source>
</evidence>
<dbReference type="EMBL" id="CAJOAX010010317">
    <property type="protein sequence ID" value="CAF4072866.1"/>
    <property type="molecule type" value="Genomic_DNA"/>
</dbReference>
<dbReference type="AlphaFoldDB" id="A0A819RGX6"/>
<comment type="caution">
    <text evidence="8">The sequence shown here is derived from an EMBL/GenBank/DDBJ whole genome shotgun (WGS) entry which is preliminary data.</text>
</comment>
<dbReference type="GO" id="GO:0005737">
    <property type="term" value="C:cytoplasm"/>
    <property type="evidence" value="ECO:0007669"/>
    <property type="project" value="TreeGrafter"/>
</dbReference>
<dbReference type="GO" id="GO:0008537">
    <property type="term" value="C:proteasome activator complex"/>
    <property type="evidence" value="ECO:0007669"/>
    <property type="project" value="InterPro"/>
</dbReference>
<dbReference type="InterPro" id="IPR009077">
    <property type="entry name" value="Proteasome_activ_PA28"/>
</dbReference>
<evidence type="ECO:0000313" key="4">
    <source>
        <dbReference type="EMBL" id="CAF1324798.1"/>
    </source>
</evidence>
<dbReference type="Gene3D" id="1.20.120.180">
    <property type="entry name" value="Proteasome activator pa28, C-terminal domain"/>
    <property type="match status" value="1"/>
</dbReference>
<dbReference type="GO" id="GO:0061136">
    <property type="term" value="P:regulation of proteasomal protein catabolic process"/>
    <property type="evidence" value="ECO:0007669"/>
    <property type="project" value="TreeGrafter"/>
</dbReference>
<evidence type="ECO:0000313" key="5">
    <source>
        <dbReference type="EMBL" id="CAF1326642.1"/>
    </source>
</evidence>
<dbReference type="GO" id="GO:0061133">
    <property type="term" value="F:endopeptidase activator activity"/>
    <property type="evidence" value="ECO:0007669"/>
    <property type="project" value="TreeGrafter"/>
</dbReference>
<dbReference type="Proteomes" id="UP000663882">
    <property type="component" value="Unassembled WGS sequence"/>
</dbReference>
<evidence type="ECO:0000313" key="6">
    <source>
        <dbReference type="EMBL" id="CAF1384996.1"/>
    </source>
</evidence>
<keyword evidence="2" id="KW-0647">Proteasome</keyword>
<evidence type="ECO:0000313" key="7">
    <source>
        <dbReference type="EMBL" id="CAF3810347.1"/>
    </source>
</evidence>
<comment type="similarity">
    <text evidence="1">Belongs to the PA28 family.</text>
</comment>
<dbReference type="Pfam" id="PF02252">
    <property type="entry name" value="PA28_C"/>
    <property type="match status" value="1"/>
</dbReference>
<dbReference type="InterPro" id="IPR036252">
    <property type="entry name" value="Proteasome_activ_sf"/>
</dbReference>
<gene>
    <name evidence="7" type="ORF">FNK824_LOCUS15529</name>
    <name evidence="8" type="ORF">JBS370_LOCUS28822</name>
    <name evidence="9" type="ORF">OTI717_LOCUS32771</name>
    <name evidence="4" type="ORF">RFH988_LOCUS30941</name>
    <name evidence="6" type="ORF">SEV965_LOCUS30616</name>
    <name evidence="5" type="ORF">ZHD862_LOCUS29298</name>
</gene>
<evidence type="ECO:0000256" key="2">
    <source>
        <dbReference type="ARBA" id="ARBA00022942"/>
    </source>
</evidence>